<dbReference type="EMBL" id="NPDS01000002">
    <property type="protein sequence ID" value="PJZ57854.1"/>
    <property type="molecule type" value="Genomic_DNA"/>
</dbReference>
<dbReference type="Proteomes" id="UP000231879">
    <property type="component" value="Unassembled WGS sequence"/>
</dbReference>
<protein>
    <submittedName>
        <fullName evidence="1">Uncharacterized protein</fullName>
    </submittedName>
</protein>
<reference evidence="1 2" key="1">
    <citation type="submission" date="2017-07" db="EMBL/GenBank/DDBJ databases">
        <title>Leptospira spp. isolated from tropical soils.</title>
        <authorList>
            <person name="Thibeaux R."/>
            <person name="Iraola G."/>
            <person name="Ferres I."/>
            <person name="Bierque E."/>
            <person name="Girault D."/>
            <person name="Soupe-Gilbert M.-E."/>
            <person name="Picardeau M."/>
            <person name="Goarant C."/>
        </authorList>
    </citation>
    <scope>NUCLEOTIDE SEQUENCE [LARGE SCALE GENOMIC DNA]</scope>
    <source>
        <strain evidence="1 2">FH4-C-A1</strain>
    </source>
</reference>
<accession>A0ABX4NNJ6</accession>
<organism evidence="1 2">
    <name type="scientific">Leptospira barantonii</name>
    <dbReference type="NCBI Taxonomy" id="2023184"/>
    <lineage>
        <taxon>Bacteria</taxon>
        <taxon>Pseudomonadati</taxon>
        <taxon>Spirochaetota</taxon>
        <taxon>Spirochaetia</taxon>
        <taxon>Leptospirales</taxon>
        <taxon>Leptospiraceae</taxon>
        <taxon>Leptospira</taxon>
    </lineage>
</organism>
<keyword evidence="2" id="KW-1185">Reference proteome</keyword>
<name>A0ABX4NNJ6_9LEPT</name>
<comment type="caution">
    <text evidence="1">The sequence shown here is derived from an EMBL/GenBank/DDBJ whole genome shotgun (WGS) entry which is preliminary data.</text>
</comment>
<evidence type="ECO:0000313" key="2">
    <source>
        <dbReference type="Proteomes" id="UP000231879"/>
    </source>
</evidence>
<sequence>MRQTLTKPFLQCIRSFQSLKNRFEKQKRINDLKEFFSEKKYIGLPNIFGIKSIKFGGFYIRLTKSNKKSSYHLNVVRRKQWQTLKKLNLSS</sequence>
<evidence type="ECO:0000313" key="1">
    <source>
        <dbReference type="EMBL" id="PJZ57854.1"/>
    </source>
</evidence>
<proteinExistence type="predicted"/>
<gene>
    <name evidence="1" type="ORF">CH367_05495</name>
</gene>